<feature type="non-terminal residue" evidence="2">
    <location>
        <position position="146"/>
    </location>
</feature>
<evidence type="ECO:0000313" key="2">
    <source>
        <dbReference type="EMBL" id="SVC22520.1"/>
    </source>
</evidence>
<dbReference type="InterPro" id="IPR029063">
    <property type="entry name" value="SAM-dependent_MTases_sf"/>
</dbReference>
<dbReference type="GO" id="GO:0016740">
    <property type="term" value="F:transferase activity"/>
    <property type="evidence" value="ECO:0007669"/>
    <property type="project" value="UniProtKB-KW"/>
</dbReference>
<dbReference type="AlphaFoldDB" id="A0A382KDE6"/>
<reference evidence="2" key="1">
    <citation type="submission" date="2018-05" db="EMBL/GenBank/DDBJ databases">
        <authorList>
            <person name="Lanie J.A."/>
            <person name="Ng W.-L."/>
            <person name="Kazmierczak K.M."/>
            <person name="Andrzejewski T.M."/>
            <person name="Davidsen T.M."/>
            <person name="Wayne K.J."/>
            <person name="Tettelin H."/>
            <person name="Glass J.I."/>
            <person name="Rusch D."/>
            <person name="Podicherti R."/>
            <person name="Tsui H.-C.T."/>
            <person name="Winkler M.E."/>
        </authorList>
    </citation>
    <scope>NUCLEOTIDE SEQUENCE</scope>
</reference>
<dbReference type="InterPro" id="IPR025714">
    <property type="entry name" value="Methyltranfer_dom"/>
</dbReference>
<protein>
    <recommendedName>
        <fullName evidence="1">Methyltransferase domain-containing protein</fullName>
    </recommendedName>
</protein>
<dbReference type="Pfam" id="PF13847">
    <property type="entry name" value="Methyltransf_31"/>
    <property type="match status" value="1"/>
</dbReference>
<proteinExistence type="predicted"/>
<dbReference type="CDD" id="cd02440">
    <property type="entry name" value="AdoMet_MTases"/>
    <property type="match status" value="1"/>
</dbReference>
<dbReference type="EMBL" id="UINC01079989">
    <property type="protein sequence ID" value="SVC22520.1"/>
    <property type="molecule type" value="Genomic_DNA"/>
</dbReference>
<dbReference type="Gene3D" id="3.40.50.150">
    <property type="entry name" value="Vaccinia Virus protein VP39"/>
    <property type="match status" value="1"/>
</dbReference>
<feature type="domain" description="Methyltransferase" evidence="1">
    <location>
        <begin position="56"/>
        <end position="146"/>
    </location>
</feature>
<dbReference type="PANTHER" id="PTHR43861">
    <property type="entry name" value="TRANS-ACONITATE 2-METHYLTRANSFERASE-RELATED"/>
    <property type="match status" value="1"/>
</dbReference>
<name>A0A382KDE6_9ZZZZ</name>
<sequence length="146" mass="16585">MSDRVRSYFDGAANSFDSIYRSDKSLAQKLVDSLFHGVIHRRYELTFKLCGEDLTGKRALDIGCGSGRYSIELARRGAEVVGLDFAPAMVELARELAEEAGVVERCHFEQCDFLSWGEPHHFDICLGMGFFDYIKDPSAFLERIYR</sequence>
<evidence type="ECO:0000259" key="1">
    <source>
        <dbReference type="Pfam" id="PF13847"/>
    </source>
</evidence>
<organism evidence="2">
    <name type="scientific">marine metagenome</name>
    <dbReference type="NCBI Taxonomy" id="408172"/>
    <lineage>
        <taxon>unclassified sequences</taxon>
        <taxon>metagenomes</taxon>
        <taxon>ecological metagenomes</taxon>
    </lineage>
</organism>
<dbReference type="SUPFAM" id="SSF53335">
    <property type="entry name" value="S-adenosyl-L-methionine-dependent methyltransferases"/>
    <property type="match status" value="1"/>
</dbReference>
<accession>A0A382KDE6</accession>
<gene>
    <name evidence="2" type="ORF">METZ01_LOCUS275374</name>
</gene>